<dbReference type="EMBL" id="JAINUG010000356">
    <property type="protein sequence ID" value="KAJ8377353.1"/>
    <property type="molecule type" value="Genomic_DNA"/>
</dbReference>
<keyword evidence="2" id="KW-1133">Transmembrane helix</keyword>
<dbReference type="GO" id="GO:0050853">
    <property type="term" value="P:B cell receptor signaling pathway"/>
    <property type="evidence" value="ECO:0007669"/>
    <property type="project" value="TreeGrafter"/>
</dbReference>
<evidence type="ECO:0000256" key="2">
    <source>
        <dbReference type="SAM" id="Phobius"/>
    </source>
</evidence>
<dbReference type="GO" id="GO:0045577">
    <property type="term" value="P:regulation of B cell differentiation"/>
    <property type="evidence" value="ECO:0007669"/>
    <property type="project" value="InterPro"/>
</dbReference>
<name>A0AAD7RC09_9TELE</name>
<reference evidence="4" key="1">
    <citation type="journal article" date="2023" name="Science">
        <title>Genome structures resolve the early diversification of teleost fishes.</title>
        <authorList>
            <person name="Parey E."/>
            <person name="Louis A."/>
            <person name="Montfort J."/>
            <person name="Bouchez O."/>
            <person name="Roques C."/>
            <person name="Iampietro C."/>
            <person name="Lluch J."/>
            <person name="Castinel A."/>
            <person name="Donnadieu C."/>
            <person name="Desvignes T."/>
            <person name="Floi Bucao C."/>
            <person name="Jouanno E."/>
            <person name="Wen M."/>
            <person name="Mejri S."/>
            <person name="Dirks R."/>
            <person name="Jansen H."/>
            <person name="Henkel C."/>
            <person name="Chen W.J."/>
            <person name="Zahm M."/>
            <person name="Cabau C."/>
            <person name="Klopp C."/>
            <person name="Thompson A.W."/>
            <person name="Robinson-Rechavi M."/>
            <person name="Braasch I."/>
            <person name="Lecointre G."/>
            <person name="Bobe J."/>
            <person name="Postlethwait J.H."/>
            <person name="Berthelot C."/>
            <person name="Roest Crollius H."/>
            <person name="Guiguen Y."/>
        </authorList>
    </citation>
    <scope>NUCLEOTIDE SEQUENCE</scope>
    <source>
        <strain evidence="4">NC1722</strain>
    </source>
</reference>
<keyword evidence="3" id="KW-0732">Signal</keyword>
<dbReference type="AlphaFoldDB" id="A0AAD7RC09"/>
<accession>A0AAD7RC09</accession>
<keyword evidence="2" id="KW-0812">Transmembrane</keyword>
<dbReference type="PANTHER" id="PTHR35680">
    <property type="entry name" value="NFAT ACTIVATION MOLECULE 1"/>
    <property type="match status" value="1"/>
</dbReference>
<evidence type="ECO:0000313" key="5">
    <source>
        <dbReference type="Proteomes" id="UP001221898"/>
    </source>
</evidence>
<evidence type="ECO:0000256" key="3">
    <source>
        <dbReference type="SAM" id="SignalP"/>
    </source>
</evidence>
<proteinExistence type="predicted"/>
<dbReference type="PANTHER" id="PTHR35680:SF1">
    <property type="entry name" value="NFAT ACTIVATION MOLECULE 1"/>
    <property type="match status" value="1"/>
</dbReference>
<evidence type="ECO:0000256" key="1">
    <source>
        <dbReference type="SAM" id="MobiDB-lite"/>
    </source>
</evidence>
<feature type="compositionally biased region" description="Basic and acidic residues" evidence="1">
    <location>
        <begin position="219"/>
        <end position="231"/>
    </location>
</feature>
<feature type="chain" id="PRO_5042206001" description="Immunoglobulin subtype domain-containing protein" evidence="3">
    <location>
        <begin position="21"/>
        <end position="240"/>
    </location>
</feature>
<comment type="caution">
    <text evidence="4">The sequence shown here is derived from an EMBL/GenBank/DDBJ whole genome shotgun (WGS) entry which is preliminary data.</text>
</comment>
<feature type="region of interest" description="Disordered" evidence="1">
    <location>
        <begin position="157"/>
        <end position="177"/>
    </location>
</feature>
<gene>
    <name evidence="4" type="ORF">AAFF_G00260820</name>
</gene>
<evidence type="ECO:0008006" key="6">
    <source>
        <dbReference type="Google" id="ProtNLM"/>
    </source>
</evidence>
<feature type="region of interest" description="Disordered" evidence="1">
    <location>
        <begin position="212"/>
        <end position="240"/>
    </location>
</feature>
<dbReference type="Proteomes" id="UP001221898">
    <property type="component" value="Unassembled WGS sequence"/>
</dbReference>
<dbReference type="GO" id="GO:0050861">
    <property type="term" value="P:positive regulation of B cell receptor signaling pathway"/>
    <property type="evidence" value="ECO:0007669"/>
    <property type="project" value="InterPro"/>
</dbReference>
<dbReference type="GO" id="GO:0004888">
    <property type="term" value="F:transmembrane signaling receptor activity"/>
    <property type="evidence" value="ECO:0007669"/>
    <property type="project" value="InterPro"/>
</dbReference>
<protein>
    <recommendedName>
        <fullName evidence="6">Immunoglobulin subtype domain-containing protein</fullName>
    </recommendedName>
</protein>
<organism evidence="4 5">
    <name type="scientific">Aldrovandia affinis</name>
    <dbReference type="NCBI Taxonomy" id="143900"/>
    <lineage>
        <taxon>Eukaryota</taxon>
        <taxon>Metazoa</taxon>
        <taxon>Chordata</taxon>
        <taxon>Craniata</taxon>
        <taxon>Vertebrata</taxon>
        <taxon>Euteleostomi</taxon>
        <taxon>Actinopterygii</taxon>
        <taxon>Neopterygii</taxon>
        <taxon>Teleostei</taxon>
        <taxon>Notacanthiformes</taxon>
        <taxon>Halosauridae</taxon>
        <taxon>Aldrovandia</taxon>
    </lineage>
</organism>
<dbReference type="GO" id="GO:0001819">
    <property type="term" value="P:positive regulation of cytokine production"/>
    <property type="evidence" value="ECO:0007669"/>
    <property type="project" value="InterPro"/>
</dbReference>
<feature type="signal peptide" evidence="3">
    <location>
        <begin position="1"/>
        <end position="20"/>
    </location>
</feature>
<keyword evidence="2" id="KW-0472">Membrane</keyword>
<feature type="transmembrane region" description="Helical" evidence="2">
    <location>
        <begin position="124"/>
        <end position="147"/>
    </location>
</feature>
<keyword evidence="5" id="KW-1185">Reference proteome</keyword>
<evidence type="ECO:0000313" key="4">
    <source>
        <dbReference type="EMBL" id="KAJ8377353.1"/>
    </source>
</evidence>
<dbReference type="GO" id="GO:0045121">
    <property type="term" value="C:membrane raft"/>
    <property type="evidence" value="ECO:0007669"/>
    <property type="project" value="TreeGrafter"/>
</dbReference>
<dbReference type="InterPro" id="IPR033549">
    <property type="entry name" value="NFAM1"/>
</dbReference>
<sequence>MEALLAVVCGLTCFVFLIEAKPTIYIQDPIRVALSGETLHLQIDVTFPGSMNGSSEIFCCPADNEARIYVSSISKTERISVEIKGLQTSHSGEYYCDWLNVRAYWAVLVREEGFRAPDSTDNGALILTVGLTMGLLLFSCIGSTALLRDYRNQTKWREERKEEGEGEGEGESDVRDAAATDSVYTDLEHGTSSIYHVIDPSALNYVRNEKLAKQQVTSETRETQDTKKEDGIFESVYENV</sequence>